<name>A0A563W591_9CYAN</name>
<evidence type="ECO:0000313" key="2">
    <source>
        <dbReference type="Proteomes" id="UP000320055"/>
    </source>
</evidence>
<sequence length="89" mass="10521">MVASLALRLYLEEKEKQEFRSILSNAEVLVLQDYPHSSYFQENPRQMMIYVQPTNVSHWKTGICVRLDNLIPVRIRQGQEKSNKNLTRE</sequence>
<dbReference type="EMBL" id="CAACVJ010000695">
    <property type="protein sequence ID" value="VEP18703.1"/>
    <property type="molecule type" value="Genomic_DNA"/>
</dbReference>
<protein>
    <submittedName>
        <fullName evidence="1">Uncharacterized protein</fullName>
    </submittedName>
</protein>
<evidence type="ECO:0000313" key="1">
    <source>
        <dbReference type="EMBL" id="VEP18703.1"/>
    </source>
</evidence>
<dbReference type="Proteomes" id="UP000320055">
    <property type="component" value="Unassembled WGS sequence"/>
</dbReference>
<proteinExistence type="predicted"/>
<keyword evidence="2" id="KW-1185">Reference proteome</keyword>
<organism evidence="1 2">
    <name type="scientific">Hyella patelloides LEGE 07179</name>
    <dbReference type="NCBI Taxonomy" id="945734"/>
    <lineage>
        <taxon>Bacteria</taxon>
        <taxon>Bacillati</taxon>
        <taxon>Cyanobacteriota</taxon>
        <taxon>Cyanophyceae</taxon>
        <taxon>Pleurocapsales</taxon>
        <taxon>Hyellaceae</taxon>
        <taxon>Hyella</taxon>
    </lineage>
</organism>
<dbReference type="RefSeq" id="WP_144868162.1">
    <property type="nucleotide sequence ID" value="NZ_LR213845.1"/>
</dbReference>
<reference evidence="1 2" key="1">
    <citation type="submission" date="2019-01" db="EMBL/GenBank/DDBJ databases">
        <authorList>
            <person name="Brito A."/>
        </authorList>
    </citation>
    <scope>NUCLEOTIDE SEQUENCE [LARGE SCALE GENOMIC DNA]</scope>
    <source>
        <strain evidence="1">1</strain>
    </source>
</reference>
<accession>A0A563W591</accession>
<gene>
    <name evidence="1" type="ORF">H1P_870006</name>
</gene>
<dbReference type="AlphaFoldDB" id="A0A563W591"/>